<dbReference type="GO" id="GO:0098849">
    <property type="term" value="P:cellular detoxification of cadmium ion"/>
    <property type="evidence" value="ECO:0007669"/>
    <property type="project" value="TreeGrafter"/>
</dbReference>
<dbReference type="PROSITE" id="PS51443">
    <property type="entry name" value="PCS"/>
    <property type="match status" value="1"/>
</dbReference>
<evidence type="ECO:0000313" key="6">
    <source>
        <dbReference type="EMBL" id="VDM99473.1"/>
    </source>
</evidence>
<dbReference type="PANTHER" id="PTHR33447">
    <property type="entry name" value="GLUTATHIONE GAMMA-GLUTAMYLCYSTEINYLTRANSFERASE"/>
    <property type="match status" value="1"/>
</dbReference>
<dbReference type="Proteomes" id="UP000276776">
    <property type="component" value="Unassembled WGS sequence"/>
</dbReference>
<reference evidence="6 7" key="2">
    <citation type="submission" date="2018-11" db="EMBL/GenBank/DDBJ databases">
        <authorList>
            <consortium name="Pathogen Informatics"/>
        </authorList>
    </citation>
    <scope>NUCLEOTIDE SEQUENCE [LARGE SCALE GENOMIC DNA]</scope>
</reference>
<name>A0A0N5CSE7_THECL</name>
<dbReference type="InterPro" id="IPR040409">
    <property type="entry name" value="PCS-like"/>
</dbReference>
<evidence type="ECO:0000313" key="7">
    <source>
        <dbReference type="Proteomes" id="UP000276776"/>
    </source>
</evidence>
<dbReference type="Pfam" id="PF05023">
    <property type="entry name" value="Phytochelatin"/>
    <property type="match status" value="1"/>
</dbReference>
<proteinExistence type="predicted"/>
<dbReference type="EC" id="2.3.2.15" evidence="1"/>
<evidence type="ECO:0000256" key="1">
    <source>
        <dbReference type="ARBA" id="ARBA00012468"/>
    </source>
</evidence>
<evidence type="ECO:0000313" key="8">
    <source>
        <dbReference type="WBParaSite" id="TCLT_0000314801-mRNA-1"/>
    </source>
</evidence>
<dbReference type="Gene3D" id="3.90.70.30">
    <property type="entry name" value="Phytochelatin synthase, N-terminal domain"/>
    <property type="match status" value="1"/>
</dbReference>
<dbReference type="FunFam" id="3.90.70.30:FF:000001">
    <property type="entry name" value="Glutathione gamma-glutamylcysteinyltransferase 1"/>
    <property type="match status" value="1"/>
</dbReference>
<dbReference type="SUPFAM" id="SSF54001">
    <property type="entry name" value="Cysteine proteinases"/>
    <property type="match status" value="1"/>
</dbReference>
<dbReference type="AlphaFoldDB" id="A0A0N5CSE7"/>
<organism evidence="8">
    <name type="scientific">Thelazia callipaeda</name>
    <name type="common">Oriental eyeworm</name>
    <name type="synonym">Parasitic nematode</name>
    <dbReference type="NCBI Taxonomy" id="103827"/>
    <lineage>
        <taxon>Eukaryota</taxon>
        <taxon>Metazoa</taxon>
        <taxon>Ecdysozoa</taxon>
        <taxon>Nematoda</taxon>
        <taxon>Chromadorea</taxon>
        <taxon>Rhabditida</taxon>
        <taxon>Spirurina</taxon>
        <taxon>Spiruromorpha</taxon>
        <taxon>Thelazioidea</taxon>
        <taxon>Thelaziidae</taxon>
        <taxon>Thelazia</taxon>
    </lineage>
</organism>
<dbReference type="WBParaSite" id="TCLT_0000314801-mRNA-1">
    <property type="protein sequence ID" value="TCLT_0000314801-mRNA-1"/>
    <property type="gene ID" value="TCLT_0000314801"/>
</dbReference>
<feature type="domain" description="Peptidase C83" evidence="5">
    <location>
        <begin position="10"/>
        <end position="231"/>
    </location>
</feature>
<dbReference type="GO" id="GO:0046938">
    <property type="term" value="P:phytochelatin biosynthetic process"/>
    <property type="evidence" value="ECO:0007669"/>
    <property type="project" value="InterPro"/>
</dbReference>
<dbReference type="OrthoDB" id="448954at2759"/>
<keyword evidence="4" id="KW-0479">Metal-binding</keyword>
<dbReference type="GO" id="GO:0046872">
    <property type="term" value="F:metal ion binding"/>
    <property type="evidence" value="ECO:0007669"/>
    <property type="project" value="UniProtKB-KW"/>
</dbReference>
<reference evidence="8" key="1">
    <citation type="submission" date="2017-02" db="UniProtKB">
        <authorList>
            <consortium name="WormBaseParasite"/>
        </authorList>
    </citation>
    <scope>IDENTIFICATION</scope>
</reference>
<dbReference type="InterPro" id="IPR038765">
    <property type="entry name" value="Papain-like_cys_pep_sf"/>
</dbReference>
<accession>A0A0N5CSE7</accession>
<evidence type="ECO:0000256" key="2">
    <source>
        <dbReference type="ARBA" id="ARBA00022539"/>
    </source>
</evidence>
<sequence>MQGVKQHSITPTRNFYRRKLPPICIDFTSTEGKRLFTESLLKGYANVYFRLASQFLTQDEPAFCGLATLVMALNALEVDPGRVWKSPWRFYHESMLDCCVPLDDIKKSGITLLQFTCLAECNKLCTTLKYAESGEDFLHDLRGTVKRCMAADDIILVVSYNRQVLGQTGAGHFSPLGAYHEDTDQVLIMDVARFKYPPHWVPLTVIRDAMLNIDQTTGKPRGFVTMKLRSNTQSLVLFRFQTNIDVSKTQFVSRLKQWEKFLAEKISNKNESEFKDVCTMFSSIFAGCVACCDCSEPIQSQSSCEEEKKPGSFCSLNVKNAVSCGDICREISNLEIASYITSASLCTLLLAWPLQVIYYR</sequence>
<protein>
    <recommendedName>
        <fullName evidence="1">glutathione gamma-glutamylcysteinyltransferase</fullName>
        <ecNumber evidence="1">2.3.2.15</ecNumber>
    </recommendedName>
</protein>
<dbReference type="InterPro" id="IPR007719">
    <property type="entry name" value="PCS_N"/>
</dbReference>
<evidence type="ECO:0000256" key="4">
    <source>
        <dbReference type="ARBA" id="ARBA00022723"/>
    </source>
</evidence>
<dbReference type="EMBL" id="UYYF01001054">
    <property type="protein sequence ID" value="VDM99473.1"/>
    <property type="molecule type" value="Genomic_DNA"/>
</dbReference>
<evidence type="ECO:0000259" key="5">
    <source>
        <dbReference type="PROSITE" id="PS51443"/>
    </source>
</evidence>
<dbReference type="GO" id="GO:0016756">
    <property type="term" value="F:glutathione gamma-glutamylcysteinyltransferase activity"/>
    <property type="evidence" value="ECO:0007669"/>
    <property type="project" value="UniProtKB-EC"/>
</dbReference>
<keyword evidence="7" id="KW-1185">Reference proteome</keyword>
<evidence type="ECO:0000256" key="3">
    <source>
        <dbReference type="ARBA" id="ARBA00022679"/>
    </source>
</evidence>
<dbReference type="STRING" id="103827.A0A0N5CSE7"/>
<keyword evidence="3" id="KW-0808">Transferase</keyword>
<dbReference type="PANTHER" id="PTHR33447:SF2">
    <property type="entry name" value="GLUTATHIONE GAMMA-GLUTAMYLCYSTEINYLTRANSFERASE"/>
    <property type="match status" value="1"/>
</dbReference>
<dbReference type="OMA" id="CRKFGQC"/>
<keyword evidence="2" id="KW-0104">Cadmium</keyword>
<dbReference type="GO" id="GO:0010273">
    <property type="term" value="P:detoxification of copper ion"/>
    <property type="evidence" value="ECO:0007669"/>
    <property type="project" value="TreeGrafter"/>
</dbReference>
<gene>
    <name evidence="6" type="ORF">TCLT_LOCUS3148</name>
</gene>
<dbReference type="InterPro" id="IPR038156">
    <property type="entry name" value="PCS_N_sf"/>
</dbReference>